<evidence type="ECO:0000313" key="6">
    <source>
        <dbReference type="WBParaSite" id="maker-unitig_30493-snap-gene-0.2-mRNA-1"/>
    </source>
</evidence>
<dbReference type="InterPro" id="IPR013083">
    <property type="entry name" value="Znf_RING/FYVE/PHD"/>
</dbReference>
<proteinExistence type="predicted"/>
<keyword evidence="3" id="KW-0862">Zinc</keyword>
<dbReference type="AlphaFoldDB" id="A0A1I8FEX8"/>
<dbReference type="PROSITE" id="PS00518">
    <property type="entry name" value="ZF_RING_1"/>
    <property type="match status" value="1"/>
</dbReference>
<evidence type="ECO:0000256" key="2">
    <source>
        <dbReference type="ARBA" id="ARBA00022771"/>
    </source>
</evidence>
<dbReference type="Proteomes" id="UP000095280">
    <property type="component" value="Unplaced"/>
</dbReference>
<feature type="compositionally biased region" description="Polar residues" evidence="4">
    <location>
        <begin position="63"/>
        <end position="73"/>
    </location>
</feature>
<dbReference type="GO" id="GO:0008270">
    <property type="term" value="F:zinc ion binding"/>
    <property type="evidence" value="ECO:0007669"/>
    <property type="project" value="UniProtKB-KW"/>
</dbReference>
<dbReference type="SUPFAM" id="SSF57850">
    <property type="entry name" value="RING/U-box"/>
    <property type="match status" value="1"/>
</dbReference>
<keyword evidence="1" id="KW-0479">Metal-binding</keyword>
<evidence type="ECO:0000256" key="1">
    <source>
        <dbReference type="ARBA" id="ARBA00022723"/>
    </source>
</evidence>
<dbReference type="Gene3D" id="3.30.40.10">
    <property type="entry name" value="Zinc/RING finger domain, C3HC4 (zinc finger)"/>
    <property type="match status" value="1"/>
</dbReference>
<reference evidence="6" key="1">
    <citation type="submission" date="2016-11" db="UniProtKB">
        <authorList>
            <consortium name="WormBaseParasite"/>
        </authorList>
    </citation>
    <scope>IDENTIFICATION</scope>
</reference>
<accession>A0A1I8FEX8</accession>
<sequence length="750" mass="83345">VVHEEDRAGPTLGRVCRRSVSPCRLELADPSSTSTAGRRIGRNEFCGRCAAACEQGVLTRPTRSIGQRATGTTGHRRSCGGNSQRRQPDTTDNERPIIRWQFQSGDVEFPLLLHPDTAAKVAERAWPLSRRPKPWWMSSYSKKRGASQRSKLSEDPLAEEFEMLGSFYSSDQLQRGPALPLRHIPGPRFESPSRASCCALARTAASSTGLQFLPRLAELRAELQLAEVASSWLPLATGWLSWRRRERPSRCSCVLVRISRTGAVGLPAAGRRASGLVRTGRQIDSTSPMMKMLWGSNWSCQAELLGRFELEILAVDAYEREMQFKRAVQTVRFRHCGHVFCNSCGAAAFRALLEADRPDRLGCLQCSGRSSRLLSPLWCAVCSPEEFSRYEQSLLQAVTQAHVRRADLSQVLLLDSFDPYKHFKTGEEAAAAAGCSRFLLLMTIVTMKVRATKLLAEIDWLHKNCSRMSEDPLAEEFEMLGSFYSSDQLQKDLPPLRHIPGPGSNPESGLLLCAGENGGQQHRLQFLPRLVLDFPAAIGLSEADGRPSFGLSCTGRRAQVLVADWRTEDAIPEHHSSFSVTQTARSAKEVEQEILAFDADERHREFQRSFHEVPGVRVLEARHLLRDVRHCGHAFCDSCVALPRAFFLRGIRKYEQRLFDAALSTMGKLDTCPRCQATVLVDPAEARCLAHCQACYHAYCQLCRALTTATEPCQIRGSSLEQVQERRGCSGATAAVVPISPRSLLLAKLD</sequence>
<organism evidence="5 6">
    <name type="scientific">Macrostomum lignano</name>
    <dbReference type="NCBI Taxonomy" id="282301"/>
    <lineage>
        <taxon>Eukaryota</taxon>
        <taxon>Metazoa</taxon>
        <taxon>Spiralia</taxon>
        <taxon>Lophotrochozoa</taxon>
        <taxon>Platyhelminthes</taxon>
        <taxon>Rhabditophora</taxon>
        <taxon>Macrostomorpha</taxon>
        <taxon>Macrostomida</taxon>
        <taxon>Macrostomidae</taxon>
        <taxon>Macrostomum</taxon>
    </lineage>
</organism>
<keyword evidence="5" id="KW-1185">Reference proteome</keyword>
<keyword evidence="2" id="KW-0863">Zinc-finger</keyword>
<evidence type="ECO:0000256" key="4">
    <source>
        <dbReference type="SAM" id="MobiDB-lite"/>
    </source>
</evidence>
<name>A0A1I8FEX8_9PLAT</name>
<evidence type="ECO:0000313" key="5">
    <source>
        <dbReference type="Proteomes" id="UP000095280"/>
    </source>
</evidence>
<feature type="region of interest" description="Disordered" evidence="4">
    <location>
        <begin position="63"/>
        <end position="94"/>
    </location>
</feature>
<evidence type="ECO:0000256" key="3">
    <source>
        <dbReference type="ARBA" id="ARBA00022833"/>
    </source>
</evidence>
<dbReference type="InterPro" id="IPR017907">
    <property type="entry name" value="Znf_RING_CS"/>
</dbReference>
<dbReference type="WBParaSite" id="maker-unitig_30493-snap-gene-0.2-mRNA-1">
    <property type="protein sequence ID" value="maker-unitig_30493-snap-gene-0.2-mRNA-1"/>
    <property type="gene ID" value="maker-unitig_30493-snap-gene-0.2"/>
</dbReference>
<protein>
    <submittedName>
        <fullName evidence="6">RING-type domain-containing protein</fullName>
    </submittedName>
</protein>